<sequence length="54" mass="6142">MEQVFKYPAIPDIKIANFTCDGDSRAFQGVSRSQSHRVGHLKDLRHLGTSLKRE</sequence>
<dbReference type="Proteomes" id="UP000828390">
    <property type="component" value="Unassembled WGS sequence"/>
</dbReference>
<protein>
    <submittedName>
        <fullName evidence="1">Uncharacterized protein</fullName>
    </submittedName>
</protein>
<gene>
    <name evidence="1" type="ORF">DPMN_154949</name>
</gene>
<evidence type="ECO:0000313" key="2">
    <source>
        <dbReference type="Proteomes" id="UP000828390"/>
    </source>
</evidence>
<name>A0A9D4FNL9_DREPO</name>
<dbReference type="EMBL" id="JAIWYP010000007">
    <property type="protein sequence ID" value="KAH3801301.1"/>
    <property type="molecule type" value="Genomic_DNA"/>
</dbReference>
<accession>A0A9D4FNL9</accession>
<evidence type="ECO:0000313" key="1">
    <source>
        <dbReference type="EMBL" id="KAH3801301.1"/>
    </source>
</evidence>
<comment type="caution">
    <text evidence="1">The sequence shown here is derived from an EMBL/GenBank/DDBJ whole genome shotgun (WGS) entry which is preliminary data.</text>
</comment>
<reference evidence="1" key="1">
    <citation type="journal article" date="2019" name="bioRxiv">
        <title>The Genome of the Zebra Mussel, Dreissena polymorpha: A Resource for Invasive Species Research.</title>
        <authorList>
            <person name="McCartney M.A."/>
            <person name="Auch B."/>
            <person name="Kono T."/>
            <person name="Mallez S."/>
            <person name="Zhang Y."/>
            <person name="Obille A."/>
            <person name="Becker A."/>
            <person name="Abrahante J.E."/>
            <person name="Garbe J."/>
            <person name="Badalamenti J.P."/>
            <person name="Herman A."/>
            <person name="Mangelson H."/>
            <person name="Liachko I."/>
            <person name="Sullivan S."/>
            <person name="Sone E.D."/>
            <person name="Koren S."/>
            <person name="Silverstein K.A.T."/>
            <person name="Beckman K.B."/>
            <person name="Gohl D.M."/>
        </authorList>
    </citation>
    <scope>NUCLEOTIDE SEQUENCE</scope>
    <source>
        <strain evidence="1">Duluth1</strain>
        <tissue evidence="1">Whole animal</tissue>
    </source>
</reference>
<reference evidence="1" key="2">
    <citation type="submission" date="2020-11" db="EMBL/GenBank/DDBJ databases">
        <authorList>
            <person name="McCartney M.A."/>
            <person name="Auch B."/>
            <person name="Kono T."/>
            <person name="Mallez S."/>
            <person name="Becker A."/>
            <person name="Gohl D.M."/>
            <person name="Silverstein K.A.T."/>
            <person name="Koren S."/>
            <person name="Bechman K.B."/>
            <person name="Herman A."/>
            <person name="Abrahante J.E."/>
            <person name="Garbe J."/>
        </authorList>
    </citation>
    <scope>NUCLEOTIDE SEQUENCE</scope>
    <source>
        <strain evidence="1">Duluth1</strain>
        <tissue evidence="1">Whole animal</tissue>
    </source>
</reference>
<proteinExistence type="predicted"/>
<organism evidence="1 2">
    <name type="scientific">Dreissena polymorpha</name>
    <name type="common">Zebra mussel</name>
    <name type="synonym">Mytilus polymorpha</name>
    <dbReference type="NCBI Taxonomy" id="45954"/>
    <lineage>
        <taxon>Eukaryota</taxon>
        <taxon>Metazoa</taxon>
        <taxon>Spiralia</taxon>
        <taxon>Lophotrochozoa</taxon>
        <taxon>Mollusca</taxon>
        <taxon>Bivalvia</taxon>
        <taxon>Autobranchia</taxon>
        <taxon>Heteroconchia</taxon>
        <taxon>Euheterodonta</taxon>
        <taxon>Imparidentia</taxon>
        <taxon>Neoheterodontei</taxon>
        <taxon>Myida</taxon>
        <taxon>Dreissenoidea</taxon>
        <taxon>Dreissenidae</taxon>
        <taxon>Dreissena</taxon>
    </lineage>
</organism>
<keyword evidence="2" id="KW-1185">Reference proteome</keyword>
<dbReference type="AlphaFoldDB" id="A0A9D4FNL9"/>